<dbReference type="AlphaFoldDB" id="A0A846XN41"/>
<dbReference type="Proteomes" id="UP000565715">
    <property type="component" value="Unassembled WGS sequence"/>
</dbReference>
<gene>
    <name evidence="2" type="ORF">HGA13_28590</name>
</gene>
<feature type="compositionally biased region" description="Polar residues" evidence="1">
    <location>
        <begin position="56"/>
        <end position="69"/>
    </location>
</feature>
<reference evidence="2 3" key="1">
    <citation type="submission" date="2020-04" db="EMBL/GenBank/DDBJ databases">
        <title>MicrobeNet Type strains.</title>
        <authorList>
            <person name="Nicholson A.C."/>
        </authorList>
    </citation>
    <scope>NUCLEOTIDE SEQUENCE [LARGE SCALE GENOMIC DNA]</scope>
    <source>
        <strain evidence="2 3">DSM 45078</strain>
    </source>
</reference>
<dbReference type="RefSeq" id="WP_157112751.1">
    <property type="nucleotide sequence ID" value="NZ_JAAXOO010000008.1"/>
</dbReference>
<protein>
    <submittedName>
        <fullName evidence="2">Uncharacterized protein</fullName>
    </submittedName>
</protein>
<sequence>MNHDRPRLPSRAPANRAIAATLRLWRFGECTDPATLARIAAGLRALPGHPQRTDSGKSTGNHAIGSSTGRLPEPPANPQHPPTAQDNR</sequence>
<evidence type="ECO:0000313" key="2">
    <source>
        <dbReference type="EMBL" id="NKY36997.1"/>
    </source>
</evidence>
<evidence type="ECO:0000313" key="3">
    <source>
        <dbReference type="Proteomes" id="UP000565715"/>
    </source>
</evidence>
<accession>A0A846XN41</accession>
<feature type="region of interest" description="Disordered" evidence="1">
    <location>
        <begin position="46"/>
        <end position="88"/>
    </location>
</feature>
<dbReference type="EMBL" id="JAAXOO010000008">
    <property type="protein sequence ID" value="NKY36997.1"/>
    <property type="molecule type" value="Genomic_DNA"/>
</dbReference>
<comment type="caution">
    <text evidence="2">The sequence shown here is derived from an EMBL/GenBank/DDBJ whole genome shotgun (WGS) entry which is preliminary data.</text>
</comment>
<feature type="compositionally biased region" description="Pro residues" evidence="1">
    <location>
        <begin position="72"/>
        <end position="81"/>
    </location>
</feature>
<proteinExistence type="predicted"/>
<keyword evidence="3" id="KW-1185">Reference proteome</keyword>
<evidence type="ECO:0000256" key="1">
    <source>
        <dbReference type="SAM" id="MobiDB-lite"/>
    </source>
</evidence>
<name>A0A846XN41_9NOCA</name>
<organism evidence="2 3">
    <name type="scientific">Nocardia speluncae</name>
    <dbReference type="NCBI Taxonomy" id="419477"/>
    <lineage>
        <taxon>Bacteria</taxon>
        <taxon>Bacillati</taxon>
        <taxon>Actinomycetota</taxon>
        <taxon>Actinomycetes</taxon>
        <taxon>Mycobacteriales</taxon>
        <taxon>Nocardiaceae</taxon>
        <taxon>Nocardia</taxon>
    </lineage>
</organism>